<gene>
    <name evidence="1" type="ORF">BDN70DRAFT_887765</name>
</gene>
<sequence>MEIDSFPNSGQLYRNAFDLPNSASELLKLIKEHPTHPAIVELVVIYAIVAEKNAIRAEALASTMLQVRDASDAPTIGDYTIAEIFYRELASLHRRALEVDDIEPLTPSNFFLTSSLLSALSFKYDLTSCSDQYAVILDALDSDPLSNTAEVLNTGACIQLLTAGTEIIR</sequence>
<dbReference type="Proteomes" id="UP000807469">
    <property type="component" value="Unassembled WGS sequence"/>
</dbReference>
<dbReference type="EMBL" id="MU155628">
    <property type="protein sequence ID" value="KAF9471747.1"/>
    <property type="molecule type" value="Genomic_DNA"/>
</dbReference>
<name>A0A9P5YM84_9AGAR</name>
<keyword evidence="2" id="KW-1185">Reference proteome</keyword>
<evidence type="ECO:0000313" key="1">
    <source>
        <dbReference type="EMBL" id="KAF9471747.1"/>
    </source>
</evidence>
<accession>A0A9P5YM84</accession>
<protein>
    <submittedName>
        <fullName evidence="1">Uncharacterized protein</fullName>
    </submittedName>
</protein>
<feature type="non-terminal residue" evidence="1">
    <location>
        <position position="169"/>
    </location>
</feature>
<evidence type="ECO:0000313" key="2">
    <source>
        <dbReference type="Proteomes" id="UP000807469"/>
    </source>
</evidence>
<dbReference type="AlphaFoldDB" id="A0A9P5YM84"/>
<reference evidence="1" key="1">
    <citation type="submission" date="2020-11" db="EMBL/GenBank/DDBJ databases">
        <authorList>
            <consortium name="DOE Joint Genome Institute"/>
            <person name="Ahrendt S."/>
            <person name="Riley R."/>
            <person name="Andreopoulos W."/>
            <person name="Labutti K."/>
            <person name="Pangilinan J."/>
            <person name="Ruiz-Duenas F.J."/>
            <person name="Barrasa J.M."/>
            <person name="Sanchez-Garcia M."/>
            <person name="Camarero S."/>
            <person name="Miyauchi S."/>
            <person name="Serrano A."/>
            <person name="Linde D."/>
            <person name="Babiker R."/>
            <person name="Drula E."/>
            <person name="Ayuso-Fernandez I."/>
            <person name="Pacheco R."/>
            <person name="Padilla G."/>
            <person name="Ferreira P."/>
            <person name="Barriuso J."/>
            <person name="Kellner H."/>
            <person name="Castanera R."/>
            <person name="Alfaro M."/>
            <person name="Ramirez L."/>
            <person name="Pisabarro A.G."/>
            <person name="Kuo A."/>
            <person name="Tritt A."/>
            <person name="Lipzen A."/>
            <person name="He G."/>
            <person name="Yan M."/>
            <person name="Ng V."/>
            <person name="Cullen D."/>
            <person name="Martin F."/>
            <person name="Rosso M.-N."/>
            <person name="Henrissat B."/>
            <person name="Hibbett D."/>
            <person name="Martinez A.T."/>
            <person name="Grigoriev I.V."/>
        </authorList>
    </citation>
    <scope>NUCLEOTIDE SEQUENCE</scope>
    <source>
        <strain evidence="1">CIRM-BRFM 674</strain>
    </source>
</reference>
<proteinExistence type="predicted"/>
<organism evidence="1 2">
    <name type="scientific">Pholiota conissans</name>
    <dbReference type="NCBI Taxonomy" id="109636"/>
    <lineage>
        <taxon>Eukaryota</taxon>
        <taxon>Fungi</taxon>
        <taxon>Dikarya</taxon>
        <taxon>Basidiomycota</taxon>
        <taxon>Agaricomycotina</taxon>
        <taxon>Agaricomycetes</taxon>
        <taxon>Agaricomycetidae</taxon>
        <taxon>Agaricales</taxon>
        <taxon>Agaricineae</taxon>
        <taxon>Strophariaceae</taxon>
        <taxon>Pholiota</taxon>
    </lineage>
</organism>
<comment type="caution">
    <text evidence="1">The sequence shown here is derived from an EMBL/GenBank/DDBJ whole genome shotgun (WGS) entry which is preliminary data.</text>
</comment>